<protein>
    <recommendedName>
        <fullName evidence="3">Fe2OG dioxygenase domain-containing protein</fullName>
    </recommendedName>
</protein>
<dbReference type="PANTHER" id="PTHR41677">
    <property type="entry name" value="YALI0B19030P"/>
    <property type="match status" value="1"/>
</dbReference>
<evidence type="ECO:0008006" key="3">
    <source>
        <dbReference type="Google" id="ProtNLM"/>
    </source>
</evidence>
<dbReference type="HOGENOM" id="CLU_045155_1_1_1"/>
<dbReference type="AlphaFoldDB" id="A0A0D1Y544"/>
<sequence length="381" mass="42542">MLATVRAPQFEDSLGGPQSVYAGIKIVPKCTEDHPLPQFDPKIHLNFIPPKARYSFTDLGLEKPYNAPDLCYTEPFQIFSEEGVRVMRRELFRKEFLDKYMRTWARAPCYIGGFSAEEGEASFIKQAWYHPATQAAINEAFGTALKPLPRHCDVGYVNVQLGADDRVGVYKYTDTPAKPQPLSGIHSGIAQSQWDNLPIDAWHKDQVPVVCVVMLSDTSTMAGGETAIRKGDGTLIKARGASLGGAVLMQSGNLEHAALRASNCSERVSMVTSYSFADPELDDSRTTLKSADVVNEDMASLKYAHLEYKLKRLRDRIDVVLNGVGQQRAEGATPDRDEIEPWVKEQIKFSKQTSWEVFERAPNYIGMEIPESTLREYLADI</sequence>
<organism evidence="1 2">
    <name type="scientific">Exophiala sideris</name>
    <dbReference type="NCBI Taxonomy" id="1016849"/>
    <lineage>
        <taxon>Eukaryota</taxon>
        <taxon>Fungi</taxon>
        <taxon>Dikarya</taxon>
        <taxon>Ascomycota</taxon>
        <taxon>Pezizomycotina</taxon>
        <taxon>Eurotiomycetes</taxon>
        <taxon>Chaetothyriomycetidae</taxon>
        <taxon>Chaetothyriales</taxon>
        <taxon>Herpotrichiellaceae</taxon>
        <taxon>Exophiala</taxon>
    </lineage>
</organism>
<dbReference type="PANTHER" id="PTHR41677:SF1">
    <property type="entry name" value="FE2OG DIOXYGENASE DOMAIN-CONTAINING PROTEIN"/>
    <property type="match status" value="1"/>
</dbReference>
<evidence type="ECO:0000313" key="2">
    <source>
        <dbReference type="Proteomes" id="UP000053599"/>
    </source>
</evidence>
<proteinExistence type="predicted"/>
<name>A0A0D1Y544_9EURO</name>
<dbReference type="STRING" id="1016849.A0A0D1Y544"/>
<dbReference type="OrthoDB" id="10256055at2759"/>
<evidence type="ECO:0000313" key="1">
    <source>
        <dbReference type="EMBL" id="KIV77952.1"/>
    </source>
</evidence>
<dbReference type="EMBL" id="KN846954">
    <property type="protein sequence ID" value="KIV77952.1"/>
    <property type="molecule type" value="Genomic_DNA"/>
</dbReference>
<accession>A0A0D1Y544</accession>
<dbReference type="Proteomes" id="UP000053599">
    <property type="component" value="Unassembled WGS sequence"/>
</dbReference>
<reference evidence="1 2" key="1">
    <citation type="submission" date="2015-01" db="EMBL/GenBank/DDBJ databases">
        <title>The Genome Sequence of Exophiala sideris CBS121828.</title>
        <authorList>
            <consortium name="The Broad Institute Genomics Platform"/>
            <person name="Cuomo C."/>
            <person name="de Hoog S."/>
            <person name="Gorbushina A."/>
            <person name="Stielow B."/>
            <person name="Teixiera M."/>
            <person name="Abouelleil A."/>
            <person name="Chapman S.B."/>
            <person name="Priest M."/>
            <person name="Young S.K."/>
            <person name="Wortman J."/>
            <person name="Nusbaum C."/>
            <person name="Birren B."/>
        </authorList>
    </citation>
    <scope>NUCLEOTIDE SEQUENCE [LARGE SCALE GENOMIC DNA]</scope>
    <source>
        <strain evidence="1 2">CBS 121828</strain>
    </source>
</reference>
<gene>
    <name evidence="1" type="ORF">PV11_09725</name>
</gene>